<sequence>MEIFFLGVGETCDTAHGNSSSILTTSNGTRILLDCGFTVPHQYFRIVEDPTRLDYVWISHFHGDHYLGLPLLFLRLWQMGRTQPLSIIGQKGIEEWVMNLLEMAYPTFSKKIGFSLDFSEISPRETAHIAGMDWSTALTQHTQYNLGLLLKDGNKKLYYSGDGRANTRVRRLIQGCDFVIHESFNMVDTYPYHGSITSTLKLADEMEVGQVALVHLEHSLRKNEIDTIKRIVQDRPNTLLPVAGDRLSF</sequence>
<organism evidence="2 3">
    <name type="scientific">Candidatus Electrothrix aarhusensis</name>
    <dbReference type="NCBI Taxonomy" id="1859131"/>
    <lineage>
        <taxon>Bacteria</taxon>
        <taxon>Pseudomonadati</taxon>
        <taxon>Thermodesulfobacteriota</taxon>
        <taxon>Desulfobulbia</taxon>
        <taxon>Desulfobulbales</taxon>
        <taxon>Desulfobulbaceae</taxon>
        <taxon>Candidatus Electrothrix</taxon>
    </lineage>
</organism>
<dbReference type="AlphaFoldDB" id="A0A3S4T9W6"/>
<feature type="domain" description="Metallo-beta-lactamase" evidence="1">
    <location>
        <begin position="17"/>
        <end position="218"/>
    </location>
</feature>
<dbReference type="PANTHER" id="PTHR46018">
    <property type="entry name" value="ZINC PHOSPHODIESTERASE ELAC PROTEIN 1"/>
    <property type="match status" value="1"/>
</dbReference>
<comment type="caution">
    <text evidence="2">The sequence shown here is derived from an EMBL/GenBank/DDBJ whole genome shotgun (WGS) entry which is preliminary data.</text>
</comment>
<dbReference type="EMBL" id="MTKO01000069">
    <property type="protein sequence ID" value="RWX46099.1"/>
    <property type="molecule type" value="Genomic_DNA"/>
</dbReference>
<dbReference type="SMART" id="SM00849">
    <property type="entry name" value="Lactamase_B"/>
    <property type="match status" value="1"/>
</dbReference>
<dbReference type="InterPro" id="IPR001279">
    <property type="entry name" value="Metallo-B-lactamas"/>
</dbReference>
<dbReference type="PANTHER" id="PTHR46018:SF3">
    <property type="entry name" value="ARYLSULFATASE"/>
    <property type="match status" value="1"/>
</dbReference>
<evidence type="ECO:0000259" key="1">
    <source>
        <dbReference type="SMART" id="SM00849"/>
    </source>
</evidence>
<evidence type="ECO:0000313" key="2">
    <source>
        <dbReference type="EMBL" id="RWX46099.1"/>
    </source>
</evidence>
<proteinExistence type="predicted"/>
<dbReference type="Pfam" id="PF23023">
    <property type="entry name" value="Anti-Pycsar_Apyc1"/>
    <property type="match status" value="1"/>
</dbReference>
<dbReference type="InterPro" id="IPR036866">
    <property type="entry name" value="RibonucZ/Hydroxyglut_hydro"/>
</dbReference>
<dbReference type="SUPFAM" id="SSF56281">
    <property type="entry name" value="Metallo-hydrolase/oxidoreductase"/>
    <property type="match status" value="1"/>
</dbReference>
<protein>
    <submittedName>
        <fullName evidence="2">Ribonuclease BN, tRNA processing enzyme</fullName>
    </submittedName>
</protein>
<accession>A0A3S4T9W6</accession>
<dbReference type="Gene3D" id="3.60.15.10">
    <property type="entry name" value="Ribonuclease Z/Hydroxyacylglutathione hydrolase-like"/>
    <property type="match status" value="1"/>
</dbReference>
<dbReference type="CDD" id="cd16272">
    <property type="entry name" value="RNaseZ_MBL-fold"/>
    <property type="match status" value="1"/>
</dbReference>
<evidence type="ECO:0000313" key="3">
    <source>
        <dbReference type="Proteomes" id="UP000287853"/>
    </source>
</evidence>
<keyword evidence="3" id="KW-1185">Reference proteome</keyword>
<dbReference type="Proteomes" id="UP000287853">
    <property type="component" value="Unassembled WGS sequence"/>
</dbReference>
<reference evidence="2 3" key="1">
    <citation type="submission" date="2017-01" db="EMBL/GenBank/DDBJ databases">
        <title>The cable genome- insights into the physiology and evolution of filamentous bacteria capable of sulfide oxidation via long distance electron transfer.</title>
        <authorList>
            <person name="Schreiber L."/>
            <person name="Bjerg J.T."/>
            <person name="Boggild A."/>
            <person name="Van De Vossenberg J."/>
            <person name="Meysman F."/>
            <person name="Nielsen L.P."/>
            <person name="Schramm A."/>
            <person name="Kjeldsen K.U."/>
        </authorList>
    </citation>
    <scope>NUCLEOTIDE SEQUENCE [LARGE SCALE GENOMIC DNA]</scope>
    <source>
        <strain evidence="2">MCF</strain>
    </source>
</reference>
<gene>
    <name evidence="2" type="ORF">H206_00391</name>
</gene>
<name>A0A3S4T9W6_9BACT</name>
<dbReference type="GO" id="GO:0042781">
    <property type="term" value="F:3'-tRNA processing endoribonuclease activity"/>
    <property type="evidence" value="ECO:0007669"/>
    <property type="project" value="TreeGrafter"/>
</dbReference>